<dbReference type="InterPro" id="IPR050458">
    <property type="entry name" value="LolB"/>
</dbReference>
<proteinExistence type="predicted"/>
<dbReference type="PANTHER" id="PTHR30634:SF14">
    <property type="match status" value="1"/>
</dbReference>
<evidence type="ECO:0000313" key="2">
    <source>
        <dbReference type="EMBL" id="NKY55399.1"/>
    </source>
</evidence>
<reference evidence="2 3" key="1">
    <citation type="submission" date="2020-04" db="EMBL/GenBank/DDBJ databases">
        <title>MicrobeNet Type strains.</title>
        <authorList>
            <person name="Nicholson A.C."/>
        </authorList>
    </citation>
    <scope>NUCLEOTIDE SEQUENCE [LARGE SCALE GENOMIC DNA]</scope>
    <source>
        <strain evidence="2 3">JCM 3332</strain>
    </source>
</reference>
<organism evidence="2 3">
    <name type="scientific">Nocardia flavorosea</name>
    <dbReference type="NCBI Taxonomy" id="53429"/>
    <lineage>
        <taxon>Bacteria</taxon>
        <taxon>Bacillati</taxon>
        <taxon>Actinomycetota</taxon>
        <taxon>Actinomycetes</taxon>
        <taxon>Mycobacteriales</taxon>
        <taxon>Nocardiaceae</taxon>
        <taxon>Nocardia</taxon>
    </lineage>
</organism>
<dbReference type="Pfam" id="PF18934">
    <property type="entry name" value="DUF5682"/>
    <property type="match status" value="2"/>
</dbReference>
<dbReference type="InterPro" id="IPR043737">
    <property type="entry name" value="DUF5682"/>
</dbReference>
<comment type="caution">
    <text evidence="2">The sequence shown here is derived from an EMBL/GenBank/DDBJ whole genome shotgun (WGS) entry which is preliminary data.</text>
</comment>
<dbReference type="PANTHER" id="PTHR30634">
    <property type="entry name" value="OUTER MEMBRANE LOLAB LIPOPROTEIN INSERTION APPARATUS"/>
    <property type="match status" value="1"/>
</dbReference>
<name>A0A846YEZ9_9NOCA</name>
<feature type="compositionally biased region" description="Basic and acidic residues" evidence="1">
    <location>
        <begin position="237"/>
        <end position="246"/>
    </location>
</feature>
<evidence type="ECO:0000256" key="1">
    <source>
        <dbReference type="SAM" id="MobiDB-lite"/>
    </source>
</evidence>
<dbReference type="AlphaFoldDB" id="A0A846YEZ9"/>
<keyword evidence="3" id="KW-1185">Reference proteome</keyword>
<accession>A0A846YEZ9</accession>
<evidence type="ECO:0000313" key="3">
    <source>
        <dbReference type="Proteomes" id="UP000570678"/>
    </source>
</evidence>
<gene>
    <name evidence="2" type="ORF">HGA15_04315</name>
</gene>
<feature type="region of interest" description="Disordered" evidence="1">
    <location>
        <begin position="177"/>
        <end position="279"/>
    </location>
</feature>
<dbReference type="Proteomes" id="UP000570678">
    <property type="component" value="Unassembled WGS sequence"/>
</dbReference>
<dbReference type="EMBL" id="JAAXOT010000002">
    <property type="protein sequence ID" value="NKY55399.1"/>
    <property type="molecule type" value="Genomic_DNA"/>
</dbReference>
<dbReference type="RefSeq" id="WP_062973107.1">
    <property type="nucleotide sequence ID" value="NZ_JAAXOT010000002.1"/>
</dbReference>
<protein>
    <submittedName>
        <fullName evidence="2">Uncharacterized protein</fullName>
    </submittedName>
</protein>
<sequence length="841" mass="88788">MNESGPEAVASVNEAGETRVYGIRHHGPGSARSLRSALEEFRPDMVLIEGPADADPLVPNIAADTMEPPVALLGYVADEPARAAFWPYAVFSPEWQALRYAVGNGIPVRFCDLPAATALAVDNRGGGRDALAELAAAGGYDDAERWWDAVVESSTEAGTFPAITEAMAALRETALTVPPSDISAPEPGKAADESATTGARALHHPNGAIDAHDPVGAADGRTVPGAGGYSGATGESRVSEADETLRPVDAPNDPVDVLPRVTGDAAEDGSGVDAGPDPLVLDRHTLVREAHMRQMLRQARKDGGRRIAVVCGAWHAPALCDPLGPANADQRLLKGLPKVKAKLTWVPWTHSRLAAASGYGAGITSPGWYHHLFTVTEHPIASWLTKVARLLRGHDLPVSSAHIIEAVRLAETLAVLRSRPLAGLSEVTEATRAVLCEGDDTVLRLVGAELVVGEALGAVPADTPTVPLEADLRAQARSLRLKQEALSRSLDLDLRKDRDIAKSRLLHRLRLLGLHWGVPATGAAGSTGTFREAWELRWEPEFAVRVIEASRWGTTVQAAAEAKILDTAGRDGSGVAELTDALEFALLAELPGALDGLIRRLGSAAAIDHDITHLLAALPGVLRTLRYGDVRGTDTSALAQVADSMLVRICAGLPAAVTGLGDDTAAALRAQLDGLNTAIHTRDDPESTERWLVALARLADRPDIHGMLTGRVVRLLCDAGRFEPEEASRRLAAALSVGNTAAAKAAWVDGFVGGRGLVLVHDRALLCLIDDWLAGLTGDQFMEVVPLLRRTFGAFESGERRAIGSAVRDSGSRAPAARAEIDDERGRIVLRAVADILGVPA</sequence>